<accession>A0A2T3AA21</accession>
<evidence type="ECO:0000313" key="2">
    <source>
        <dbReference type="EMBL" id="PSR88499.1"/>
    </source>
</evidence>
<feature type="transmembrane region" description="Helical" evidence="1">
    <location>
        <begin position="602"/>
        <end position="626"/>
    </location>
</feature>
<keyword evidence="1" id="KW-0812">Transmembrane</keyword>
<keyword evidence="1" id="KW-0472">Membrane</keyword>
<feature type="transmembrane region" description="Helical" evidence="1">
    <location>
        <begin position="166"/>
        <end position="184"/>
    </location>
</feature>
<keyword evidence="3" id="KW-1185">Reference proteome</keyword>
<sequence length="754" mass="80749">MADQITVESEKTSVGVAATPINDDPKNLEENVPRPSRDLIAAIWAIICGVALPCIPILVVSAVLIGLIFRYRVIPRPGWPEFIVTSTAGSSHNVTSLIKEIKKEGGSAAYYVDFQPTSITTIAGWTGRIIPYLSSSIMALVAFYAARHIVLKSQDGNHDELPTPKQLSILINLLGGGGMGPLKDTVMYRFKNKEKLVAPLPAVLSALTLITLTGLLIPLVDTWFGVSVHSATITQLYNVSTSDYHSFGIQLNSSDDDKPNCLSGPMYPAGADGNSQTFDWPCNVEMPIPHPNDLFLIGGQAAAAVQLGLASNNTVMNYTGPVNTSSTETPSLNHPIYFVGDQRSSTTEDFRTETMGMTTQCSIITSKCYSGDNGTAFSCPGGFEGDFTMCEAGAWPANGSIVGSGPCKVGIGFAADAELSQPAGMVDMLGIIGTSVGSIQGLLEQNPMYFGAWSIGFPAFGDPNTPLTSDSTNVFPNGSSYANWLLNCSTTVYDVEYSWVNGALHNFTATPASGKWGAFFSAPFAWMYAAAGLNAAQMSLELAAYDSSYSAQNATDMADIWARKFSFYALSTSLGAFEPRLNSLEQVRNNTVSVARVPIAPLYLLLGLKWLYVVVVICMAIGVYCFTHPAETEVVKAQLSVKGLVTAHFDQPDMIHKKVLHEVETRLGQARELDATGETVLKPSATAAAEEVPSPELEHKPKVGLVPTREGTWKFALLVNGAWQSVKPIVKDTVLQQANAGKLGSLGNDYAAWK</sequence>
<dbReference type="OrthoDB" id="3344043at2759"/>
<evidence type="ECO:0000313" key="3">
    <source>
        <dbReference type="Proteomes" id="UP000241462"/>
    </source>
</evidence>
<feature type="transmembrane region" description="Helical" evidence="1">
    <location>
        <begin position="41"/>
        <end position="69"/>
    </location>
</feature>
<gene>
    <name evidence="2" type="ORF">BD289DRAFT_482101</name>
</gene>
<proteinExistence type="predicted"/>
<feature type="transmembrane region" description="Helical" evidence="1">
    <location>
        <begin position="196"/>
        <end position="220"/>
    </location>
</feature>
<evidence type="ECO:0000256" key="1">
    <source>
        <dbReference type="SAM" id="Phobius"/>
    </source>
</evidence>
<dbReference type="STRING" id="2025994.A0A2T3AA21"/>
<dbReference type="InParanoid" id="A0A2T3AA21"/>
<keyword evidence="1" id="KW-1133">Transmembrane helix</keyword>
<dbReference type="EMBL" id="KZ678428">
    <property type="protein sequence ID" value="PSR88499.1"/>
    <property type="molecule type" value="Genomic_DNA"/>
</dbReference>
<dbReference type="AlphaFoldDB" id="A0A2T3AA21"/>
<reference evidence="2 3" key="1">
    <citation type="journal article" date="2018" name="Mycol. Prog.">
        <title>Coniella lustricola, a new species from submerged detritus.</title>
        <authorList>
            <person name="Raudabaugh D.B."/>
            <person name="Iturriaga T."/>
            <person name="Carver A."/>
            <person name="Mondo S."/>
            <person name="Pangilinan J."/>
            <person name="Lipzen A."/>
            <person name="He G."/>
            <person name="Amirebrahimi M."/>
            <person name="Grigoriev I.V."/>
            <person name="Miller A.N."/>
        </authorList>
    </citation>
    <scope>NUCLEOTIDE SEQUENCE [LARGE SCALE GENOMIC DNA]</scope>
    <source>
        <strain evidence="2 3">B22-T-1</strain>
    </source>
</reference>
<protein>
    <submittedName>
        <fullName evidence="2">Uncharacterized protein</fullName>
    </submittedName>
</protein>
<organism evidence="2 3">
    <name type="scientific">Coniella lustricola</name>
    <dbReference type="NCBI Taxonomy" id="2025994"/>
    <lineage>
        <taxon>Eukaryota</taxon>
        <taxon>Fungi</taxon>
        <taxon>Dikarya</taxon>
        <taxon>Ascomycota</taxon>
        <taxon>Pezizomycotina</taxon>
        <taxon>Sordariomycetes</taxon>
        <taxon>Sordariomycetidae</taxon>
        <taxon>Diaporthales</taxon>
        <taxon>Schizoparmaceae</taxon>
        <taxon>Coniella</taxon>
    </lineage>
</organism>
<feature type="transmembrane region" description="Helical" evidence="1">
    <location>
        <begin position="129"/>
        <end position="146"/>
    </location>
</feature>
<dbReference type="Proteomes" id="UP000241462">
    <property type="component" value="Unassembled WGS sequence"/>
</dbReference>
<name>A0A2T3AA21_9PEZI</name>